<comment type="caution">
    <text evidence="4">The sequence shown here is derived from an EMBL/GenBank/DDBJ whole genome shotgun (WGS) entry which is preliminary data.</text>
</comment>
<keyword evidence="4" id="KW-0032">Aminotransferase</keyword>
<dbReference type="Gene3D" id="3.90.1150.10">
    <property type="entry name" value="Aspartate Aminotransferase, domain 1"/>
    <property type="match status" value="1"/>
</dbReference>
<reference evidence="4 5" key="1">
    <citation type="submission" date="2023-08" db="EMBL/GenBank/DDBJ databases">
        <title>Implementing the SeqCode for naming new Mesorhizobium species isolated from Vachellia karroo root nodules.</title>
        <authorList>
            <person name="Van Lill M."/>
        </authorList>
    </citation>
    <scope>NUCLEOTIDE SEQUENCE [LARGE SCALE GENOMIC DNA]</scope>
    <source>
        <strain evidence="4 5">VK24D</strain>
    </source>
</reference>
<dbReference type="InterPro" id="IPR005814">
    <property type="entry name" value="Aminotrans_3"/>
</dbReference>
<comment type="similarity">
    <text evidence="3">Belongs to the class-III pyridoxal-phosphate-dependent aminotransferase family.</text>
</comment>
<dbReference type="InterPro" id="IPR015421">
    <property type="entry name" value="PyrdxlP-dep_Trfase_major"/>
</dbReference>
<evidence type="ECO:0000313" key="4">
    <source>
        <dbReference type="EMBL" id="MDX8483141.1"/>
    </source>
</evidence>
<gene>
    <name evidence="4" type="ORF">RFN28_32520</name>
</gene>
<dbReference type="EMBL" id="JAVIIW010000069">
    <property type="protein sequence ID" value="MDX8483141.1"/>
    <property type="molecule type" value="Genomic_DNA"/>
</dbReference>
<dbReference type="InterPro" id="IPR015422">
    <property type="entry name" value="PyrdxlP-dep_Trfase_small"/>
</dbReference>
<evidence type="ECO:0000256" key="2">
    <source>
        <dbReference type="ARBA" id="ARBA00022898"/>
    </source>
</evidence>
<accession>A0ABU4Y8U4</accession>
<dbReference type="InterPro" id="IPR015424">
    <property type="entry name" value="PyrdxlP-dep_Trfase"/>
</dbReference>
<evidence type="ECO:0000256" key="3">
    <source>
        <dbReference type="RuleBase" id="RU003560"/>
    </source>
</evidence>
<keyword evidence="5" id="KW-1185">Reference proteome</keyword>
<dbReference type="PANTHER" id="PTHR43713:SF3">
    <property type="entry name" value="GLUTAMATE-1-SEMIALDEHYDE 2,1-AMINOMUTASE 1, CHLOROPLASTIC-RELATED"/>
    <property type="match status" value="1"/>
</dbReference>
<name>A0ABU4Y8U4_9HYPH</name>
<dbReference type="PANTHER" id="PTHR43713">
    <property type="entry name" value="GLUTAMATE-1-SEMIALDEHYDE 2,1-AMINOMUTASE"/>
    <property type="match status" value="1"/>
</dbReference>
<dbReference type="GO" id="GO:0008483">
    <property type="term" value="F:transaminase activity"/>
    <property type="evidence" value="ECO:0007669"/>
    <property type="project" value="UniProtKB-KW"/>
</dbReference>
<dbReference type="Proteomes" id="UP001287059">
    <property type="component" value="Unassembled WGS sequence"/>
</dbReference>
<protein>
    <submittedName>
        <fullName evidence="4">Aminotransferase class III-fold pyridoxal phosphate-dependent enzyme</fullName>
    </submittedName>
</protein>
<dbReference type="SUPFAM" id="SSF53383">
    <property type="entry name" value="PLP-dependent transferases"/>
    <property type="match status" value="1"/>
</dbReference>
<comment type="cofactor">
    <cofactor evidence="1">
        <name>pyridoxal 5'-phosphate</name>
        <dbReference type="ChEBI" id="CHEBI:597326"/>
    </cofactor>
</comment>
<sequence length="411" mass="44106">MTSSGPLVGSSFYYRDNGEPIVFSSGKGGYVIDDRGDQYIDFILGVGPVVIGHGDEEFNETVCRYCSKGVNLPSYADVHYEYADQLMAGSPGGHKVIVFTKTASEAVAFGLRLAAIETGKLGVIRCGYLGQADVAIGKSIRWHEPLHSGLRLGQKLKFGCRGIGSDEPVFDWTDLDLETLADLIDGNNRVIGALAIDAQQFVFIGEDKFAGILACLDGRNIKLLIDETKTAGRHGPRGYFDSFGAKIDYSVLGKAIGNGAPIAALTGDGGKIELYRTAKIGGTHSKEVYGAAAGLATLEIMQARNGYAKLPRIVENVCGSFNDAIAAANLEKLIEVRSGLGSTIFELIFSEPLLDDSARRASVQKSLQRSGILVMEGHCSFACLAHELLEPTELLERTKRALIECKDWASA</sequence>
<dbReference type="Pfam" id="PF00202">
    <property type="entry name" value="Aminotran_3"/>
    <property type="match status" value="1"/>
</dbReference>
<keyword evidence="4" id="KW-0808">Transferase</keyword>
<evidence type="ECO:0000313" key="5">
    <source>
        <dbReference type="Proteomes" id="UP001287059"/>
    </source>
</evidence>
<dbReference type="RefSeq" id="WP_320291251.1">
    <property type="nucleotide sequence ID" value="NZ_JAVIIW010000069.1"/>
</dbReference>
<proteinExistence type="inferred from homology"/>
<organism evidence="4 5">
    <name type="scientific">Mesorhizobium album</name>
    <dbReference type="NCBI Taxonomy" id="3072314"/>
    <lineage>
        <taxon>Bacteria</taxon>
        <taxon>Pseudomonadati</taxon>
        <taxon>Pseudomonadota</taxon>
        <taxon>Alphaproteobacteria</taxon>
        <taxon>Hyphomicrobiales</taxon>
        <taxon>Phyllobacteriaceae</taxon>
        <taxon>Mesorhizobium</taxon>
    </lineage>
</organism>
<dbReference type="Gene3D" id="3.40.640.10">
    <property type="entry name" value="Type I PLP-dependent aspartate aminotransferase-like (Major domain)"/>
    <property type="match status" value="1"/>
</dbReference>
<keyword evidence="2 3" id="KW-0663">Pyridoxal phosphate</keyword>
<evidence type="ECO:0000256" key="1">
    <source>
        <dbReference type="ARBA" id="ARBA00001933"/>
    </source>
</evidence>